<organism evidence="1">
    <name type="scientific">Pararge aegeria</name>
    <name type="common">speckled wood butterfly</name>
    <dbReference type="NCBI Taxonomy" id="116150"/>
    <lineage>
        <taxon>Eukaryota</taxon>
        <taxon>Metazoa</taxon>
        <taxon>Ecdysozoa</taxon>
        <taxon>Arthropoda</taxon>
        <taxon>Hexapoda</taxon>
        <taxon>Insecta</taxon>
        <taxon>Pterygota</taxon>
        <taxon>Neoptera</taxon>
        <taxon>Endopterygota</taxon>
        <taxon>Lepidoptera</taxon>
        <taxon>Glossata</taxon>
        <taxon>Ditrysia</taxon>
        <taxon>Papilionoidea</taxon>
        <taxon>Nymphalidae</taxon>
        <taxon>Satyrinae</taxon>
        <taxon>Satyrini</taxon>
        <taxon>Parargina</taxon>
        <taxon>Pararge</taxon>
    </lineage>
</organism>
<evidence type="ECO:0000313" key="1">
    <source>
        <dbReference type="EMBL" id="JAA78155.1"/>
    </source>
</evidence>
<proteinExistence type="predicted"/>
<reference evidence="1" key="2">
    <citation type="submission" date="2013-05" db="EMBL/GenBank/DDBJ databases">
        <authorList>
            <person name="Carter J.-M."/>
            <person name="Baker S.C."/>
            <person name="Pink R."/>
            <person name="Carter D.R.F."/>
            <person name="Collins A."/>
            <person name="Tomlin J."/>
            <person name="Gibbs M."/>
            <person name="Breuker C.J."/>
        </authorList>
    </citation>
    <scope>NUCLEOTIDE SEQUENCE</scope>
    <source>
        <tissue evidence="1">Ovary</tissue>
    </source>
</reference>
<protein>
    <submittedName>
        <fullName evidence="1">Uncharacterized protein</fullName>
    </submittedName>
</protein>
<accession>S4NWY9</accession>
<dbReference type="AlphaFoldDB" id="S4NWY9"/>
<reference evidence="1" key="1">
    <citation type="journal article" date="2013" name="BMC Genomics">
        <title>Unscrambling butterfly oogenesis.</title>
        <authorList>
            <person name="Carter J.M."/>
            <person name="Baker S.C."/>
            <person name="Pink R."/>
            <person name="Carter D.R."/>
            <person name="Collins A."/>
            <person name="Tomlin J."/>
            <person name="Gibbs M."/>
            <person name="Breuker C.J."/>
        </authorList>
    </citation>
    <scope>NUCLEOTIDE SEQUENCE</scope>
    <source>
        <tissue evidence="1">Ovary</tissue>
    </source>
</reference>
<dbReference type="EMBL" id="GAIX01014405">
    <property type="protein sequence ID" value="JAA78155.1"/>
    <property type="molecule type" value="Transcribed_RNA"/>
</dbReference>
<name>S4NWY9_9NEOP</name>
<sequence length="79" mass="9271">MPIGGGRFCMVRSSRNNPDIMPLPEFMHRPCLYSVTFLAVDTGYFRNLTFAMSILVYKDRVDYFDLTEIIVFKCELYIM</sequence>